<dbReference type="EC" id="2.7.7.7" evidence="2"/>
<evidence type="ECO:0000256" key="5">
    <source>
        <dbReference type="ARBA" id="ARBA00049244"/>
    </source>
</evidence>
<evidence type="ECO:0000313" key="8">
    <source>
        <dbReference type="EMBL" id="MFD2232617.1"/>
    </source>
</evidence>
<dbReference type="PANTHER" id="PTHR35369:SF2">
    <property type="entry name" value="BLR3025 PROTEIN"/>
    <property type="match status" value="1"/>
</dbReference>
<evidence type="ECO:0000259" key="7">
    <source>
        <dbReference type="Pfam" id="PF11799"/>
    </source>
</evidence>
<dbReference type="Proteomes" id="UP001597296">
    <property type="component" value="Unassembled WGS sequence"/>
</dbReference>
<accession>A0ABW5C8F8</accession>
<comment type="function">
    <text evidence="4">Poorly processive, error-prone DNA polymerase involved in untargeted mutagenesis. Copies undamaged DNA at stalled replication forks, which arise in vivo from mismatched or misaligned primer ends. These misaligned primers can be extended by PolIV. Exhibits no 3'-5' exonuclease (proofreading) activity. May be involved in translesional synthesis, in conjunction with the beta clamp from PolIII.</text>
</comment>
<dbReference type="PANTHER" id="PTHR35369">
    <property type="entry name" value="BLR3025 PROTEIN-RELATED"/>
    <property type="match status" value="1"/>
</dbReference>
<dbReference type="InterPro" id="IPR017961">
    <property type="entry name" value="DNA_pol_Y-fam_little_finger"/>
</dbReference>
<feature type="domain" description="UmuC" evidence="6">
    <location>
        <begin position="28"/>
        <end position="154"/>
    </location>
</feature>
<organism evidence="8 9">
    <name type="scientific">Phaeospirillum tilakii</name>
    <dbReference type="NCBI Taxonomy" id="741673"/>
    <lineage>
        <taxon>Bacteria</taxon>
        <taxon>Pseudomonadati</taxon>
        <taxon>Pseudomonadota</taxon>
        <taxon>Alphaproteobacteria</taxon>
        <taxon>Rhodospirillales</taxon>
        <taxon>Rhodospirillaceae</taxon>
        <taxon>Phaeospirillum</taxon>
    </lineage>
</organism>
<keyword evidence="3" id="KW-0227">DNA damage</keyword>
<evidence type="ECO:0000256" key="1">
    <source>
        <dbReference type="ARBA" id="ARBA00011245"/>
    </source>
</evidence>
<gene>
    <name evidence="8" type="ORF">ACFSNB_02240</name>
</gene>
<dbReference type="Pfam" id="PF11799">
    <property type="entry name" value="IMS_C"/>
    <property type="match status" value="1"/>
</dbReference>
<dbReference type="RefSeq" id="WP_377314091.1">
    <property type="nucleotide sequence ID" value="NZ_JBHUIY010000003.1"/>
</dbReference>
<evidence type="ECO:0000259" key="6">
    <source>
        <dbReference type="Pfam" id="PF00817"/>
    </source>
</evidence>
<dbReference type="InterPro" id="IPR050356">
    <property type="entry name" value="SulA_CellDiv_inhibitor"/>
</dbReference>
<feature type="domain" description="DNA polymerase Y-family little finger" evidence="7">
    <location>
        <begin position="248"/>
        <end position="339"/>
    </location>
</feature>
<reference evidence="9" key="1">
    <citation type="journal article" date="2019" name="Int. J. Syst. Evol. Microbiol.">
        <title>The Global Catalogue of Microorganisms (GCM) 10K type strain sequencing project: providing services to taxonomists for standard genome sequencing and annotation.</title>
        <authorList>
            <consortium name="The Broad Institute Genomics Platform"/>
            <consortium name="The Broad Institute Genome Sequencing Center for Infectious Disease"/>
            <person name="Wu L."/>
            <person name="Ma J."/>
        </authorList>
    </citation>
    <scope>NUCLEOTIDE SEQUENCE [LARGE SCALE GENOMIC DNA]</scope>
    <source>
        <strain evidence="9">KCTC 15012</strain>
    </source>
</reference>
<dbReference type="InterPro" id="IPR001126">
    <property type="entry name" value="UmuC"/>
</dbReference>
<dbReference type="Pfam" id="PF00817">
    <property type="entry name" value="IMS"/>
    <property type="match status" value="1"/>
</dbReference>
<keyword evidence="9" id="KW-1185">Reference proteome</keyword>
<dbReference type="SUPFAM" id="SSF56672">
    <property type="entry name" value="DNA/RNA polymerases"/>
    <property type="match status" value="1"/>
</dbReference>
<name>A0ABW5C8F8_9PROT</name>
<evidence type="ECO:0000256" key="3">
    <source>
        <dbReference type="ARBA" id="ARBA00022763"/>
    </source>
</evidence>
<comment type="subunit">
    <text evidence="1">Monomer.</text>
</comment>
<comment type="caution">
    <text evidence="8">The sequence shown here is derived from an EMBL/GenBank/DDBJ whole genome shotgun (WGS) entry which is preliminary data.</text>
</comment>
<sequence length="491" mass="52295">MKRVVSVWLPRLPVERLRRAGAAPPDEVPFALVAAGPRRALSAVGAAAARAGLRPGLVVADARAMLPGLRLAPADPAADAAERDRLAGWCDSFTPWAAPDPTPPGDGLWLDVSGCADLFGGEAELLAALVAGLAAEGYSARAALADTPGAAWAWARFGDPAAPCLPPGGQRAALAPLPLAALRLDPDTVAALARLGLRRIGDLVALPRAGLVARFGPEPVRRLDQAFGSLPEPLSPRRAAPDRRVGARFAEPLGRPEDLAEAVRRLLERLCRRLEADGLGLRQLTVTAWRVDGTRPAVAVGTGRPTRAPGPLRRLLAEALPRLDPGFGIEAVILTPDGLAPLDPAQSALDRPPEETCTDALGRLVDALGNRFGFDRIARPAPRPSHLPERAVAAVAPAAAVAGGWPSGRRPVRLLARPEPVEVVGSPPAAFRWRRRTHRLARAEGVERIADEWWRRPGPARDYYLVEDEGGARFWLFQAGERGWYLHGLFP</sequence>
<dbReference type="CDD" id="cd03468">
    <property type="entry name" value="PolY_like"/>
    <property type="match status" value="1"/>
</dbReference>
<evidence type="ECO:0000313" key="9">
    <source>
        <dbReference type="Proteomes" id="UP001597296"/>
    </source>
</evidence>
<evidence type="ECO:0000256" key="4">
    <source>
        <dbReference type="ARBA" id="ARBA00025589"/>
    </source>
</evidence>
<evidence type="ECO:0000256" key="2">
    <source>
        <dbReference type="ARBA" id="ARBA00012417"/>
    </source>
</evidence>
<dbReference type="EMBL" id="JBHUIY010000003">
    <property type="protein sequence ID" value="MFD2232617.1"/>
    <property type="molecule type" value="Genomic_DNA"/>
</dbReference>
<dbReference type="InterPro" id="IPR043502">
    <property type="entry name" value="DNA/RNA_pol_sf"/>
</dbReference>
<protein>
    <recommendedName>
        <fullName evidence="2">DNA-directed DNA polymerase</fullName>
        <ecNumber evidence="2">2.7.7.7</ecNumber>
    </recommendedName>
</protein>
<comment type="catalytic activity">
    <reaction evidence="5">
        <text>DNA(n) + a 2'-deoxyribonucleoside 5'-triphosphate = DNA(n+1) + diphosphate</text>
        <dbReference type="Rhea" id="RHEA:22508"/>
        <dbReference type="Rhea" id="RHEA-COMP:17339"/>
        <dbReference type="Rhea" id="RHEA-COMP:17340"/>
        <dbReference type="ChEBI" id="CHEBI:33019"/>
        <dbReference type="ChEBI" id="CHEBI:61560"/>
        <dbReference type="ChEBI" id="CHEBI:173112"/>
        <dbReference type="EC" id="2.7.7.7"/>
    </reaction>
</comment>
<proteinExistence type="predicted"/>